<dbReference type="InterPro" id="IPR018060">
    <property type="entry name" value="HTH_AraC"/>
</dbReference>
<dbReference type="SUPFAM" id="SSF46689">
    <property type="entry name" value="Homeodomain-like"/>
    <property type="match status" value="1"/>
</dbReference>
<dbReference type="EMBL" id="WAEL01000002">
    <property type="protein sequence ID" value="NID10215.1"/>
    <property type="molecule type" value="Genomic_DNA"/>
</dbReference>
<feature type="domain" description="HTH araC/xylS-type" evidence="4">
    <location>
        <begin position="37"/>
        <end position="135"/>
    </location>
</feature>
<accession>A0ABX0QG94</accession>
<gene>
    <name evidence="5" type="ORF">F7231_08515</name>
</gene>
<dbReference type="RefSeq" id="WP_166691583.1">
    <property type="nucleotide sequence ID" value="NZ_WAEL01000002.1"/>
</dbReference>
<evidence type="ECO:0000313" key="6">
    <source>
        <dbReference type="Proteomes" id="UP000606008"/>
    </source>
</evidence>
<dbReference type="PANTHER" id="PTHR46796:SF13">
    <property type="entry name" value="HTH-TYPE TRANSCRIPTIONAL ACTIVATOR RHAS"/>
    <property type="match status" value="1"/>
</dbReference>
<sequence>MIRFHLTLHQQQTGDLLRPINTSPASYAQPAVPPLLQRVYDLLDRQPPGVMVNVDWLASKLAVNRKTLYRNVMRLTQLSPAEMLRHYYLSKAASLIYEGYTIAETAYSVGFNTPSHFTAVFKEQYGQTPKQFRSAYKMPPIRQYMSPIG</sequence>
<proteinExistence type="predicted"/>
<dbReference type="PROSITE" id="PS01124">
    <property type="entry name" value="HTH_ARAC_FAMILY_2"/>
    <property type="match status" value="1"/>
</dbReference>
<dbReference type="PRINTS" id="PR00032">
    <property type="entry name" value="HTHARAC"/>
</dbReference>
<organism evidence="5 6">
    <name type="scientific">Fibrivirga algicola</name>
    <dbReference type="NCBI Taxonomy" id="2950420"/>
    <lineage>
        <taxon>Bacteria</taxon>
        <taxon>Pseudomonadati</taxon>
        <taxon>Bacteroidota</taxon>
        <taxon>Cytophagia</taxon>
        <taxon>Cytophagales</taxon>
        <taxon>Spirosomataceae</taxon>
        <taxon>Fibrivirga</taxon>
    </lineage>
</organism>
<dbReference type="Proteomes" id="UP000606008">
    <property type="component" value="Unassembled WGS sequence"/>
</dbReference>
<keyword evidence="6" id="KW-1185">Reference proteome</keyword>
<dbReference type="InterPro" id="IPR020449">
    <property type="entry name" value="Tscrpt_reg_AraC-type_HTH"/>
</dbReference>
<keyword evidence="3" id="KW-0804">Transcription</keyword>
<dbReference type="SMART" id="SM00342">
    <property type="entry name" value="HTH_ARAC"/>
    <property type="match status" value="1"/>
</dbReference>
<reference evidence="6" key="1">
    <citation type="submission" date="2019-09" db="EMBL/GenBank/DDBJ databases">
        <authorList>
            <person name="Jung D.-H."/>
        </authorList>
    </citation>
    <scope>NUCLEOTIDE SEQUENCE [LARGE SCALE GENOMIC DNA]</scope>
    <source>
        <strain evidence="6">JA-25</strain>
    </source>
</reference>
<evidence type="ECO:0000256" key="2">
    <source>
        <dbReference type="ARBA" id="ARBA00023125"/>
    </source>
</evidence>
<keyword evidence="1" id="KW-0805">Transcription regulation</keyword>
<comment type="caution">
    <text evidence="5">The sequence shown here is derived from an EMBL/GenBank/DDBJ whole genome shotgun (WGS) entry which is preliminary data.</text>
</comment>
<dbReference type="InterPro" id="IPR009057">
    <property type="entry name" value="Homeodomain-like_sf"/>
</dbReference>
<name>A0ABX0QG94_9BACT</name>
<protein>
    <submittedName>
        <fullName evidence="5">Helix-turn-helix transcriptional regulator</fullName>
    </submittedName>
</protein>
<dbReference type="Gene3D" id="1.10.10.60">
    <property type="entry name" value="Homeodomain-like"/>
    <property type="match status" value="1"/>
</dbReference>
<evidence type="ECO:0000256" key="3">
    <source>
        <dbReference type="ARBA" id="ARBA00023163"/>
    </source>
</evidence>
<reference evidence="6" key="2">
    <citation type="submission" date="2023-07" db="EMBL/GenBank/DDBJ databases">
        <authorList>
            <person name="Jung D.-H."/>
        </authorList>
    </citation>
    <scope>NUCLEOTIDE SEQUENCE [LARGE SCALE GENOMIC DNA]</scope>
    <source>
        <strain evidence="6">JA-25</strain>
    </source>
</reference>
<dbReference type="Pfam" id="PF12833">
    <property type="entry name" value="HTH_18"/>
    <property type="match status" value="1"/>
</dbReference>
<evidence type="ECO:0000259" key="4">
    <source>
        <dbReference type="PROSITE" id="PS01124"/>
    </source>
</evidence>
<evidence type="ECO:0000256" key="1">
    <source>
        <dbReference type="ARBA" id="ARBA00023015"/>
    </source>
</evidence>
<keyword evidence="2" id="KW-0238">DNA-binding</keyword>
<dbReference type="PANTHER" id="PTHR46796">
    <property type="entry name" value="HTH-TYPE TRANSCRIPTIONAL ACTIVATOR RHAS-RELATED"/>
    <property type="match status" value="1"/>
</dbReference>
<evidence type="ECO:0000313" key="5">
    <source>
        <dbReference type="EMBL" id="NID10215.1"/>
    </source>
</evidence>
<dbReference type="InterPro" id="IPR050204">
    <property type="entry name" value="AraC_XylS_family_regulators"/>
</dbReference>